<evidence type="ECO:0000313" key="1">
    <source>
        <dbReference type="EMBL" id="SVA24029.1"/>
    </source>
</evidence>
<name>A0A381U7A5_9ZZZZ</name>
<reference evidence="1" key="1">
    <citation type="submission" date="2018-05" db="EMBL/GenBank/DDBJ databases">
        <authorList>
            <person name="Lanie J.A."/>
            <person name="Ng W.-L."/>
            <person name="Kazmierczak K.M."/>
            <person name="Andrzejewski T.M."/>
            <person name="Davidsen T.M."/>
            <person name="Wayne K.J."/>
            <person name="Tettelin H."/>
            <person name="Glass J.I."/>
            <person name="Rusch D."/>
            <person name="Podicherti R."/>
            <person name="Tsui H.-C.T."/>
            <person name="Winkler M.E."/>
        </authorList>
    </citation>
    <scope>NUCLEOTIDE SEQUENCE</scope>
</reference>
<accession>A0A381U7A5</accession>
<dbReference type="EMBL" id="UINC01005863">
    <property type="protein sequence ID" value="SVA24029.1"/>
    <property type="molecule type" value="Genomic_DNA"/>
</dbReference>
<sequence>MLLKNTFIYADAREILNILPQLEEGKNDLSRPTGKFFYDPWELLPQYKDTPLEELYNRLPEAGQARVMLMKEGTCYSEHADIDDRYHLTLDAESSYLIDMDNDFMNATTVNNTVSLMDGGILHSAANFGHLPRAELVVRKLLKHNELKDPASLNLTVRYDIFDLRYRFDIVFSPWLNRANKKGIINNFEPVSETEMNLHLEKEYIDEFKELIEFSELPMELKID</sequence>
<proteinExistence type="predicted"/>
<protein>
    <recommendedName>
        <fullName evidence="2">Aspartyl/asparaginy/proline hydroxylase domain-containing protein</fullName>
    </recommendedName>
</protein>
<dbReference type="AlphaFoldDB" id="A0A381U7A5"/>
<evidence type="ECO:0008006" key="2">
    <source>
        <dbReference type="Google" id="ProtNLM"/>
    </source>
</evidence>
<organism evidence="1">
    <name type="scientific">marine metagenome</name>
    <dbReference type="NCBI Taxonomy" id="408172"/>
    <lineage>
        <taxon>unclassified sequences</taxon>
        <taxon>metagenomes</taxon>
        <taxon>ecological metagenomes</taxon>
    </lineage>
</organism>
<gene>
    <name evidence="1" type="ORF">METZ01_LOCUS76883</name>
</gene>